<dbReference type="EMBL" id="JADAQX010000611">
    <property type="protein sequence ID" value="KAF8819760.1"/>
    <property type="molecule type" value="Genomic_DNA"/>
</dbReference>
<proteinExistence type="predicted"/>
<name>A0ABQ7J7U4_9APIC</name>
<keyword evidence="2" id="KW-1185">Reference proteome</keyword>
<evidence type="ECO:0000313" key="2">
    <source>
        <dbReference type="Proteomes" id="UP000823046"/>
    </source>
</evidence>
<dbReference type="Proteomes" id="UP000823046">
    <property type="component" value="Unassembled WGS sequence"/>
</dbReference>
<accession>A0ABQ7J7U4</accession>
<reference evidence="1 2" key="1">
    <citation type="journal article" date="2020" name="bioRxiv">
        <title>Metabolic contributions of an alphaproteobacterial endosymbiont in the apicomplexan Cardiosporidium cionae.</title>
        <authorList>
            <person name="Hunter E.S."/>
            <person name="Paight C.J."/>
            <person name="Lane C.E."/>
        </authorList>
    </citation>
    <scope>NUCLEOTIDE SEQUENCE [LARGE SCALE GENOMIC DNA]</scope>
    <source>
        <strain evidence="1">ESH_2018</strain>
    </source>
</reference>
<evidence type="ECO:0000313" key="1">
    <source>
        <dbReference type="EMBL" id="KAF8819760.1"/>
    </source>
</evidence>
<gene>
    <name evidence="1" type="ORF">IE077_000654</name>
</gene>
<organism evidence="1 2">
    <name type="scientific">Cardiosporidium cionae</name>
    <dbReference type="NCBI Taxonomy" id="476202"/>
    <lineage>
        <taxon>Eukaryota</taxon>
        <taxon>Sar</taxon>
        <taxon>Alveolata</taxon>
        <taxon>Apicomplexa</taxon>
        <taxon>Aconoidasida</taxon>
        <taxon>Nephromycida</taxon>
        <taxon>Cardiosporidium</taxon>
    </lineage>
</organism>
<sequence>MKRVSCQTLAMWRPAFQHFSRWWPSRPHLLFTYRTYRSQPQKKMDPIESLALADRQEGILLENLPSDTTMTPHKISENLQKAGFYVEPDAIFLMKSHLGKSMGRALVLTDTSMDESTMKYFHPQSTYRSVDAHDTSIFIEQCERFHNLSEDLRWLASTDHFHRVVTITEIPTSYGRKELQAVIREHAHMDVPLKNIIFRFTKNGYQSSMAWILCDTKKSANHMIHKIQEIAVPRRFQYGPIAGAAFLWSGRQSLFLSDPSLDFQMCFSKHQIFTTGWQKDVTESEFLLLLGELKFWPSRVSRVFSPIDATASFFMVFDRMKDTKKFMQRLQVLKKRWNIAQEDIFYAYPRQADVYWMHEETYADNDSAADSDLEEPVDY</sequence>
<protein>
    <submittedName>
        <fullName evidence="1">Uncharacterized protein</fullName>
    </submittedName>
</protein>
<comment type="caution">
    <text evidence="1">The sequence shown here is derived from an EMBL/GenBank/DDBJ whole genome shotgun (WGS) entry which is preliminary data.</text>
</comment>